<organism evidence="1">
    <name type="scientific">Leptospira borgpetersenii serovar Ballum</name>
    <dbReference type="NCBI Taxonomy" id="280505"/>
    <lineage>
        <taxon>Bacteria</taxon>
        <taxon>Pseudomonadati</taxon>
        <taxon>Spirochaetota</taxon>
        <taxon>Spirochaetia</taxon>
        <taxon>Leptospirales</taxon>
        <taxon>Leptospiraceae</taxon>
        <taxon>Leptospira</taxon>
    </lineage>
</organism>
<proteinExistence type="predicted"/>
<evidence type="ECO:0000313" key="2">
    <source>
        <dbReference type="Proteomes" id="UP000058857"/>
    </source>
</evidence>
<name>A0A0S2IT19_LEPBO</name>
<accession>A0A0S2IT19</accession>
<reference evidence="1 2" key="1">
    <citation type="journal article" date="2015" name="PLoS Negl. Trop. Dis.">
        <title>Distribution of Plasmids in Distinct Leptospira Pathogenic Species.</title>
        <authorList>
            <person name="Wang Y."/>
            <person name="Zhuang X."/>
            <person name="Zhong Y."/>
            <person name="Zhang C."/>
            <person name="Zhang Y."/>
            <person name="Zeng L."/>
            <person name="Zhu Y."/>
            <person name="He P."/>
            <person name="Dong K."/>
            <person name="Pal U."/>
            <person name="Guo X."/>
            <person name="Qin J."/>
        </authorList>
    </citation>
    <scope>NUCLEOTIDE SEQUENCE [LARGE SCALE GENOMIC DNA]</scope>
    <source>
        <strain evidence="1 2">56604</strain>
    </source>
</reference>
<dbReference type="PATRIC" id="fig|280505.15.peg.2510"/>
<dbReference type="AlphaFoldDB" id="A0A0S2IT19"/>
<sequence length="43" mass="5070">MHRGFRMQFVEIKKRTKEAALTKRTVFPVQKTETGMSCFVFGF</sequence>
<dbReference type="EMBL" id="CP012029">
    <property type="protein sequence ID" value="ALO26798.1"/>
    <property type="molecule type" value="Genomic_DNA"/>
</dbReference>
<gene>
    <name evidence="1" type="ORF">LBBP_02567</name>
</gene>
<dbReference type="Proteomes" id="UP000058857">
    <property type="component" value="Chromosome 1"/>
</dbReference>
<protein>
    <submittedName>
        <fullName evidence="1">Uncharacterized protein</fullName>
    </submittedName>
</protein>
<evidence type="ECO:0000313" key="1">
    <source>
        <dbReference type="EMBL" id="ALO26798.1"/>
    </source>
</evidence>